<feature type="compositionally biased region" description="Basic and acidic residues" evidence="1">
    <location>
        <begin position="71"/>
        <end position="81"/>
    </location>
</feature>
<dbReference type="EMBL" id="KN831769">
    <property type="protein sequence ID" value="KIM47521.1"/>
    <property type="molecule type" value="Genomic_DNA"/>
</dbReference>
<dbReference type="InterPro" id="IPR015187">
    <property type="entry name" value="BRCA2_OB_1"/>
</dbReference>
<keyword evidence="4" id="KW-1185">Reference proteome</keyword>
<accession>A0A0C3CUF0</accession>
<dbReference type="STRING" id="686832.A0A0C3CUF0"/>
<evidence type="ECO:0000259" key="2">
    <source>
        <dbReference type="Pfam" id="PF09103"/>
    </source>
</evidence>
<feature type="region of interest" description="Disordered" evidence="1">
    <location>
        <begin position="64"/>
        <end position="98"/>
    </location>
</feature>
<feature type="domain" description="BRCA2 OB1" evidence="2">
    <location>
        <begin position="570"/>
        <end position="690"/>
    </location>
</feature>
<feature type="region of interest" description="Disordered" evidence="1">
    <location>
        <begin position="357"/>
        <end position="378"/>
    </location>
</feature>
<dbReference type="Proteomes" id="UP000053424">
    <property type="component" value="Unassembled WGS sequence"/>
</dbReference>
<dbReference type="HOGENOM" id="CLU_013527_0_0_1"/>
<reference evidence="3 4" key="1">
    <citation type="submission" date="2014-04" db="EMBL/GenBank/DDBJ databases">
        <authorList>
            <consortium name="DOE Joint Genome Institute"/>
            <person name="Kuo A."/>
            <person name="Gay G."/>
            <person name="Dore J."/>
            <person name="Kohler A."/>
            <person name="Nagy L.G."/>
            <person name="Floudas D."/>
            <person name="Copeland A."/>
            <person name="Barry K.W."/>
            <person name="Cichocki N."/>
            <person name="Veneault-Fourrey C."/>
            <person name="LaButti K."/>
            <person name="Lindquist E.A."/>
            <person name="Lipzen A."/>
            <person name="Lundell T."/>
            <person name="Morin E."/>
            <person name="Murat C."/>
            <person name="Sun H."/>
            <person name="Tunlid A."/>
            <person name="Henrissat B."/>
            <person name="Grigoriev I.V."/>
            <person name="Hibbett D.S."/>
            <person name="Martin F."/>
            <person name="Nordberg H.P."/>
            <person name="Cantor M.N."/>
            <person name="Hua S.X."/>
        </authorList>
    </citation>
    <scope>NUCLEOTIDE SEQUENCE [LARGE SCALE GENOMIC DNA]</scope>
    <source>
        <strain evidence="4">h7</strain>
    </source>
</reference>
<feature type="non-terminal residue" evidence="3">
    <location>
        <position position="1"/>
    </location>
</feature>
<dbReference type="SUPFAM" id="SSF81872">
    <property type="entry name" value="BRCA2 helical domain"/>
    <property type="match status" value="1"/>
</dbReference>
<feature type="region of interest" description="Disordered" evidence="1">
    <location>
        <begin position="1"/>
        <end position="27"/>
    </location>
</feature>
<name>A0A0C3CUF0_HEBCY</name>
<proteinExistence type="predicted"/>
<dbReference type="GO" id="GO:0006355">
    <property type="term" value="P:regulation of DNA-templated transcription"/>
    <property type="evidence" value="ECO:0007669"/>
    <property type="project" value="TreeGrafter"/>
</dbReference>
<evidence type="ECO:0000313" key="4">
    <source>
        <dbReference type="Proteomes" id="UP000053424"/>
    </source>
</evidence>
<dbReference type="Gene3D" id="2.40.50.140">
    <property type="entry name" value="Nucleic acid-binding proteins"/>
    <property type="match status" value="3"/>
</dbReference>
<evidence type="ECO:0000313" key="3">
    <source>
        <dbReference type="EMBL" id="KIM47521.1"/>
    </source>
</evidence>
<dbReference type="InterPro" id="IPR036315">
    <property type="entry name" value="BRCA2_hlx_sf"/>
</dbReference>
<dbReference type="PANTHER" id="PTHR11289">
    <property type="entry name" value="BREAST CANCER TYPE 2 SUSCEPTIBILITY PROTEIN BRCA2"/>
    <property type="match status" value="1"/>
</dbReference>
<dbReference type="CDD" id="cd04493">
    <property type="entry name" value="BRCA2DBD_OB1"/>
    <property type="match status" value="1"/>
</dbReference>
<dbReference type="AlphaFoldDB" id="A0A0C3CUF0"/>
<dbReference type="Pfam" id="PF09103">
    <property type="entry name" value="BRCA-2_OB1"/>
    <property type="match status" value="1"/>
</dbReference>
<dbReference type="InterPro" id="IPR012340">
    <property type="entry name" value="NA-bd_OB-fold"/>
</dbReference>
<organism evidence="3 4">
    <name type="scientific">Hebeloma cylindrosporum</name>
    <dbReference type="NCBI Taxonomy" id="76867"/>
    <lineage>
        <taxon>Eukaryota</taxon>
        <taxon>Fungi</taxon>
        <taxon>Dikarya</taxon>
        <taxon>Basidiomycota</taxon>
        <taxon>Agaricomycotina</taxon>
        <taxon>Agaricomycetes</taxon>
        <taxon>Agaricomycetidae</taxon>
        <taxon>Agaricales</taxon>
        <taxon>Agaricineae</taxon>
        <taxon>Hymenogastraceae</taxon>
        <taxon>Hebeloma</taxon>
    </lineage>
</organism>
<evidence type="ECO:0000256" key="1">
    <source>
        <dbReference type="SAM" id="MobiDB-lite"/>
    </source>
</evidence>
<reference evidence="4" key="2">
    <citation type="submission" date="2015-01" db="EMBL/GenBank/DDBJ databases">
        <title>Evolutionary Origins and Diversification of the Mycorrhizal Mutualists.</title>
        <authorList>
            <consortium name="DOE Joint Genome Institute"/>
            <consortium name="Mycorrhizal Genomics Consortium"/>
            <person name="Kohler A."/>
            <person name="Kuo A."/>
            <person name="Nagy L.G."/>
            <person name="Floudas D."/>
            <person name="Copeland A."/>
            <person name="Barry K.W."/>
            <person name="Cichocki N."/>
            <person name="Veneault-Fourrey C."/>
            <person name="LaButti K."/>
            <person name="Lindquist E.A."/>
            <person name="Lipzen A."/>
            <person name="Lundell T."/>
            <person name="Morin E."/>
            <person name="Murat C."/>
            <person name="Riley R."/>
            <person name="Ohm R."/>
            <person name="Sun H."/>
            <person name="Tunlid A."/>
            <person name="Henrissat B."/>
            <person name="Grigoriev I.V."/>
            <person name="Hibbett D.S."/>
            <person name="Martin F."/>
        </authorList>
    </citation>
    <scope>NUCLEOTIDE SEQUENCE [LARGE SCALE GENOMIC DNA]</scope>
    <source>
        <strain evidence="4">h7</strain>
    </source>
</reference>
<protein>
    <recommendedName>
        <fullName evidence="2">BRCA2 OB1 domain-containing protein</fullName>
    </recommendedName>
</protein>
<feature type="compositionally biased region" description="Polar residues" evidence="1">
    <location>
        <begin position="82"/>
        <end position="94"/>
    </location>
</feature>
<dbReference type="SUPFAM" id="SSF50249">
    <property type="entry name" value="Nucleic acid-binding proteins"/>
    <property type="match status" value="2"/>
</dbReference>
<dbReference type="GO" id="GO:0000724">
    <property type="term" value="P:double-strand break repair via homologous recombination"/>
    <property type="evidence" value="ECO:0007669"/>
    <property type="project" value="InterPro"/>
</dbReference>
<feature type="region of interest" description="Disordered" evidence="1">
    <location>
        <begin position="268"/>
        <end position="335"/>
    </location>
</feature>
<feature type="compositionally biased region" description="Polar residues" evidence="1">
    <location>
        <begin position="310"/>
        <end position="330"/>
    </location>
</feature>
<sequence>MPRSPSESPARKRQRLSSPTYDDQVEDLTQEDLAAFDAIEAQLSQDGPSSSFLRPFSFAGQFEGKLPVTAKDTETEREQSREPSSSYPNFSAASRLQDDPDNPFSHGFCSAAKLPMAAFAPATVAFASASKLVQEKHFDFERSPSPEAPPEPDYDAWFKPGPVEVTPAFVVPAFSAASAITGFTKASAKGIIMPSKEALALAKAKMELWQQDENAKPGLTTDENVVPIAGPSTFKPATMLGFKSASESFESPRRATFQTVSNILNLNTPATPSPAGFSRPSAGHTDANPSPSAQYRPKQFKPPSKVGSPLNPSKPTPSSGFVSAATQQPHPLSAPPINAFSVASASFNTPLSAKTLASLPKKTPAPFRTPFKPGMRPTDPGRLSLGQSSNPRAPLAVSTPASVAKEKVAENWLMRERAPWQSKRKVFFSLTPPPDRKTLASSGLRPQEHPSAELEDLGISISMLKQITPQTAQYYSFHTTSSMPTPTYSAPSTVLGPSEALKELLDRGCTLATKPWVDNHWSLILWKLAGMVNLDPSNESNADKKRWCWAEVIRQLLYRYERELNSGIRPPLRKIANQDAPSEFPMVLCVSDILWSEGGVTDDGLKIEPYPELELTDGWYRLRAQVDLPMARAVRRNVIRVGRKLGFAGAKLHTDKKDPSEILEAYDTTKLILYGNSSHLMPWHTKLGFTTGPCISTLNHLSPDGGVVSALDFVITNLYDIAFLEFFVDEEGNKERRGPWNEQEEARLNDEWKKRYEMEASKLRTEYEKKDARYEGYIDRLERKAGHTFRPGENDYAPDTIDSLYDTLEYPDWAARTIAEISSIEAGWLALHIRKQNEAARELIGEEIAKELKTTCPQRDVRAFRILKVQDAITLRRPANRTALLTVWDVLALNLDEGSNKPGGGFDVGQRYMATNLMPQQHSAWMDCEPGSEVYLCTRRDTRWSRIRAN</sequence>
<dbReference type="PANTHER" id="PTHR11289:SF0">
    <property type="entry name" value="BREAST CANCER TYPE 2 SUSCEPTIBILITY PROTEIN"/>
    <property type="match status" value="1"/>
</dbReference>
<dbReference type="InterPro" id="IPR015525">
    <property type="entry name" value="BRCA2"/>
</dbReference>
<dbReference type="OrthoDB" id="21095at2759"/>
<gene>
    <name evidence="3" type="ORF">M413DRAFT_439187</name>
</gene>